<dbReference type="InterPro" id="IPR039426">
    <property type="entry name" value="TonB-dep_rcpt-like"/>
</dbReference>
<evidence type="ECO:0000256" key="4">
    <source>
        <dbReference type="ARBA" id="ARBA00022692"/>
    </source>
</evidence>
<keyword evidence="3" id="KW-1134">Transmembrane beta strand</keyword>
<keyword evidence="4" id="KW-0812">Transmembrane</keyword>
<evidence type="ECO:0000256" key="1">
    <source>
        <dbReference type="ARBA" id="ARBA00004571"/>
    </source>
</evidence>
<dbReference type="Proteomes" id="UP000641454">
    <property type="component" value="Unassembled WGS sequence"/>
</dbReference>
<dbReference type="GO" id="GO:0015344">
    <property type="term" value="F:siderophore uptake transmembrane transporter activity"/>
    <property type="evidence" value="ECO:0007669"/>
    <property type="project" value="TreeGrafter"/>
</dbReference>
<dbReference type="SUPFAM" id="SSF49464">
    <property type="entry name" value="Carboxypeptidase regulatory domain-like"/>
    <property type="match status" value="1"/>
</dbReference>
<evidence type="ECO:0000256" key="7">
    <source>
        <dbReference type="SAM" id="SignalP"/>
    </source>
</evidence>
<comment type="caution">
    <text evidence="9">The sequence shown here is derived from an EMBL/GenBank/DDBJ whole genome shotgun (WGS) entry which is preliminary data.</text>
</comment>
<dbReference type="AlphaFoldDB" id="A0A923MYN0"/>
<sequence length="1102" mass="118838">MKKIIFILITFLSAIGHAQVTTSAISGTVKSSTGELLPGASVELVHKPTGTKYFSTTSATGGYSVQGMRPGGPYTVKVVYVGYKTTEITEINAPLGSSLVVNVELGEESNALKEVVIVSTKSNGAFNKGRTGASQQFSNRELTAIPVTGSRSINAVTKYNANAGANGSFGGQDSRLNNFTIDGSVFNNGFGLGSDAQAGGRTGSTAISLDAIEQLQVNIAPYDVRQSGFLGSGINAVTKSGSNDIEGSVYTSSRSNNKSFIGTKAGAVTIVPAKFEEKILGGRIGAPIIKDKLFFFGNFETVTNTSPATTWTSTGSPNPSGQISRPTYAQMQTLSTFLQDKFGYTTGPWENYDAESVSKKFLTRLDWNINDNNQLTARYVFHNSSSDNLTSNSSSAGYGNRRTNVNAMSFKNSGYTVQDNTRSIVLELNSKIDNAWYNNFVAGYDKQIEDRGLIGGGVFPTIDILEGATTLVSAGLDPFTNGNKLSYSTLHFTDNLTKTVGKHTFLFGGNFEYFKSSNLFFPASNGVFIFNSLTDFYAAANQSAANGNAPSTTVLPARTQFRYSALAGAAEPLQIYKSNKLDLYFQDEIKFSEKFKLTAGLRASRVWFANTALENPAVTAMTFKDGEKFNTGTMPGAQTLLEPRVGFNFDLNGDSSTLLRGGSGIFTGRAPGVYLSNSIGNNGVLTGYVDVSGAAVGTGGYGFTANPNDYFIPSTPTLPSTFDLALTDTKFKFPQVWKTNIAVEQKLPFGFRGTIEGIYQSNINAINYYNANFDAPIGTFVGTDNRPRYAGNDNGVRINDNVSNAIVLTNTNKGYFYSTTVKLEYPYKKGLWGSLAYTHSSANDLLSAGSVASGSWTGARSVNGNNDLPVTLSNNNTPNRIVGMLGYKIDYGKTIGASTSISLGYIGEQTGAFSYAYAGDMNGDRVTFNDLIYVPKNANELSFQSLAVTNVVNGVNVVTTYTQAQQQAAFDAYINQDAYLSTRRGQYAERNGGVLPMLHRLDLSLTQDFFIKIGGKKNSFQFRADILNFTNMINKNWGVTQRVTNANVLNYRTTTAGVPVYQLATQTNADGSKELIKDTFSKNASTYDVWQAQFTLRYIFGK</sequence>
<evidence type="ECO:0000256" key="2">
    <source>
        <dbReference type="ARBA" id="ARBA00022448"/>
    </source>
</evidence>
<keyword evidence="7" id="KW-0732">Signal</keyword>
<protein>
    <submittedName>
        <fullName evidence="9">TonB-dependent receptor</fullName>
    </submittedName>
</protein>
<keyword evidence="2" id="KW-0813">Transport</keyword>
<keyword evidence="9" id="KW-0675">Receptor</keyword>
<evidence type="ECO:0000313" key="9">
    <source>
        <dbReference type="EMBL" id="MBC5843872.1"/>
    </source>
</evidence>
<dbReference type="EMBL" id="JACRUL010000008">
    <property type="protein sequence ID" value="MBC5843872.1"/>
    <property type="molecule type" value="Genomic_DNA"/>
</dbReference>
<keyword evidence="6" id="KW-0998">Cell outer membrane</keyword>
<dbReference type="InterPro" id="IPR036942">
    <property type="entry name" value="Beta-barrel_TonB_sf"/>
</dbReference>
<comment type="subcellular location">
    <subcellularLocation>
        <location evidence="1">Cell outer membrane</location>
        <topology evidence="1">Multi-pass membrane protein</topology>
    </subcellularLocation>
</comment>
<dbReference type="InterPro" id="IPR057601">
    <property type="entry name" value="Oar-like_b-barrel"/>
</dbReference>
<dbReference type="GO" id="GO:0009279">
    <property type="term" value="C:cell outer membrane"/>
    <property type="evidence" value="ECO:0007669"/>
    <property type="project" value="UniProtKB-SubCell"/>
</dbReference>
<dbReference type="PANTHER" id="PTHR30069:SF46">
    <property type="entry name" value="OAR PROTEIN"/>
    <property type="match status" value="1"/>
</dbReference>
<dbReference type="GO" id="GO:0044718">
    <property type="term" value="P:siderophore transmembrane transport"/>
    <property type="evidence" value="ECO:0007669"/>
    <property type="project" value="TreeGrafter"/>
</dbReference>
<reference evidence="9 10" key="1">
    <citation type="submission" date="2020-08" db="EMBL/GenBank/DDBJ databases">
        <title>Description of novel Flavobacterium F-392 isolate.</title>
        <authorList>
            <person name="Saticioglu I.B."/>
            <person name="Duman M."/>
            <person name="Altun S."/>
        </authorList>
    </citation>
    <scope>NUCLEOTIDE SEQUENCE [LARGE SCALE GENOMIC DNA]</scope>
    <source>
        <strain evidence="9 10">F-392</strain>
    </source>
</reference>
<evidence type="ECO:0000259" key="8">
    <source>
        <dbReference type="Pfam" id="PF25183"/>
    </source>
</evidence>
<evidence type="ECO:0000256" key="3">
    <source>
        <dbReference type="ARBA" id="ARBA00022452"/>
    </source>
</evidence>
<dbReference type="Gene3D" id="2.40.170.20">
    <property type="entry name" value="TonB-dependent receptor, beta-barrel domain"/>
    <property type="match status" value="1"/>
</dbReference>
<proteinExistence type="predicted"/>
<dbReference type="RefSeq" id="WP_187017543.1">
    <property type="nucleotide sequence ID" value="NZ_JACRUK010000008.1"/>
</dbReference>
<organism evidence="9 10">
    <name type="scientific">Flavobacterium muglaense</name>
    <dbReference type="NCBI Taxonomy" id="2764716"/>
    <lineage>
        <taxon>Bacteria</taxon>
        <taxon>Pseudomonadati</taxon>
        <taxon>Bacteroidota</taxon>
        <taxon>Flavobacteriia</taxon>
        <taxon>Flavobacteriales</taxon>
        <taxon>Flavobacteriaceae</taxon>
        <taxon>Flavobacterium</taxon>
    </lineage>
</organism>
<feature type="chain" id="PRO_5037433537" evidence="7">
    <location>
        <begin position="19"/>
        <end position="1102"/>
    </location>
</feature>
<evidence type="ECO:0000256" key="6">
    <source>
        <dbReference type="ARBA" id="ARBA00023237"/>
    </source>
</evidence>
<evidence type="ECO:0000313" key="10">
    <source>
        <dbReference type="Proteomes" id="UP000641454"/>
    </source>
</evidence>
<gene>
    <name evidence="9" type="ORF">H8R25_05410</name>
</gene>
<name>A0A923MYN0_9FLAO</name>
<evidence type="ECO:0000256" key="5">
    <source>
        <dbReference type="ARBA" id="ARBA00023136"/>
    </source>
</evidence>
<dbReference type="Gene3D" id="2.60.40.1120">
    <property type="entry name" value="Carboxypeptidase-like, regulatory domain"/>
    <property type="match status" value="1"/>
</dbReference>
<keyword evidence="5" id="KW-0472">Membrane</keyword>
<dbReference type="InterPro" id="IPR008969">
    <property type="entry name" value="CarboxyPept-like_regulatory"/>
</dbReference>
<accession>A0A923MYN0</accession>
<dbReference type="PANTHER" id="PTHR30069">
    <property type="entry name" value="TONB-DEPENDENT OUTER MEMBRANE RECEPTOR"/>
    <property type="match status" value="1"/>
</dbReference>
<keyword evidence="10" id="KW-1185">Reference proteome</keyword>
<dbReference type="SUPFAM" id="SSF56935">
    <property type="entry name" value="Porins"/>
    <property type="match status" value="1"/>
</dbReference>
<feature type="signal peptide" evidence="7">
    <location>
        <begin position="1"/>
        <end position="18"/>
    </location>
</feature>
<dbReference type="Pfam" id="PF25183">
    <property type="entry name" value="OMP_b-brl_4"/>
    <property type="match status" value="1"/>
</dbReference>
<dbReference type="Pfam" id="PF13620">
    <property type="entry name" value="CarboxypepD_reg"/>
    <property type="match status" value="1"/>
</dbReference>
<feature type="domain" description="TonB-dependent transporter Oar-like beta-barrel" evidence="8">
    <location>
        <begin position="237"/>
        <end position="1035"/>
    </location>
</feature>